<gene>
    <name evidence="11" type="ORF">LSH36_1g10008</name>
</gene>
<dbReference type="Gene3D" id="2.10.25.10">
    <property type="entry name" value="Laminin"/>
    <property type="match status" value="1"/>
</dbReference>
<keyword evidence="8" id="KW-0732">Signal</keyword>
<feature type="chain" id="PRO_5042202503" evidence="8">
    <location>
        <begin position="29"/>
        <end position="396"/>
    </location>
</feature>
<dbReference type="CDD" id="cd00110">
    <property type="entry name" value="LamG"/>
    <property type="match status" value="1"/>
</dbReference>
<evidence type="ECO:0000256" key="7">
    <source>
        <dbReference type="PROSITE-ProRule" id="PRU00076"/>
    </source>
</evidence>
<keyword evidence="5" id="KW-0472">Membrane</keyword>
<dbReference type="SUPFAM" id="SSF57196">
    <property type="entry name" value="EGF/Laminin"/>
    <property type="match status" value="1"/>
</dbReference>
<keyword evidence="3" id="KW-0812">Transmembrane</keyword>
<keyword evidence="6" id="KW-1015">Disulfide bond</keyword>
<keyword evidence="4" id="KW-1133">Transmembrane helix</keyword>
<dbReference type="InterPro" id="IPR013320">
    <property type="entry name" value="ConA-like_dom_sf"/>
</dbReference>
<name>A0AAD9KG20_9ANNE</name>
<dbReference type="Pfam" id="PF02210">
    <property type="entry name" value="Laminin_G_2"/>
    <property type="match status" value="1"/>
</dbReference>
<dbReference type="GO" id="GO:0016020">
    <property type="term" value="C:membrane"/>
    <property type="evidence" value="ECO:0007669"/>
    <property type="project" value="UniProtKB-SubCell"/>
</dbReference>
<keyword evidence="12" id="KW-1185">Reference proteome</keyword>
<feature type="signal peptide" evidence="8">
    <location>
        <begin position="1"/>
        <end position="28"/>
    </location>
</feature>
<dbReference type="FunFam" id="2.10.25.10:FF:000015">
    <property type="entry name" value="neurexin-1 isoform X1"/>
    <property type="match status" value="1"/>
</dbReference>
<dbReference type="AlphaFoldDB" id="A0AAD9KG20"/>
<dbReference type="PANTHER" id="PTHR15036">
    <property type="entry name" value="PIKACHURIN-LIKE PROTEIN"/>
    <property type="match status" value="1"/>
</dbReference>
<dbReference type="CDD" id="cd00054">
    <property type="entry name" value="EGF_CA"/>
    <property type="match status" value="1"/>
</dbReference>
<evidence type="ECO:0000256" key="4">
    <source>
        <dbReference type="ARBA" id="ARBA00022989"/>
    </source>
</evidence>
<dbReference type="PROSITE" id="PS50025">
    <property type="entry name" value="LAM_G_DOMAIN"/>
    <property type="match status" value="1"/>
</dbReference>
<accession>A0AAD9KG20</accession>
<proteinExistence type="predicted"/>
<evidence type="ECO:0000256" key="6">
    <source>
        <dbReference type="ARBA" id="ARBA00023157"/>
    </source>
</evidence>
<dbReference type="InterPro" id="IPR050372">
    <property type="entry name" value="Neurexin-related_CASP"/>
</dbReference>
<evidence type="ECO:0000256" key="2">
    <source>
        <dbReference type="ARBA" id="ARBA00022536"/>
    </source>
</evidence>
<evidence type="ECO:0000313" key="11">
    <source>
        <dbReference type="EMBL" id="KAK2170671.1"/>
    </source>
</evidence>
<dbReference type="EMBL" id="JAODUP010000001">
    <property type="protein sequence ID" value="KAK2170671.1"/>
    <property type="molecule type" value="Genomic_DNA"/>
</dbReference>
<evidence type="ECO:0000259" key="9">
    <source>
        <dbReference type="PROSITE" id="PS50025"/>
    </source>
</evidence>
<sequence>MSRPASMLAITTVITLLSCIFIGELVRSESSIQLNKMRLARQASAANDDRLTGGSSRNFKGEMQQFMFNDNAFFDMVRTGNVENIHTNADVSSSGDQVSNPVTFRTTAAYLTTTLRLYGTFTIYFQLKTTQPDGLILFSGSGRDKDFLALELVDGKLKYIFNVGSGPRIVKANLRQNINDNKWHQIALVRHTLETHMLRVDDTVAYDNLPDGSSVHFDTPPMFYIGGVTSEMYDRLPDKVKSQEGFQGCLGSLDIDGDSRNILEHHRSDVPEEYKEDVQPGCEGPKTECTKNSCDNGGICIQQWESYMCDCDMTSFTGPRCEQDSSHDHSPVLKLSELFTAAVYCRSLLSWTLPINYAINVASFLMPSLDGGRGAGAMTNNSHKTSVEQGILDAEC</sequence>
<feature type="domain" description="Laminin G" evidence="9">
    <location>
        <begin position="101"/>
        <end position="282"/>
    </location>
</feature>
<comment type="subcellular location">
    <subcellularLocation>
        <location evidence="1">Membrane</location>
    </subcellularLocation>
</comment>
<dbReference type="PROSITE" id="PS51257">
    <property type="entry name" value="PROKAR_LIPOPROTEIN"/>
    <property type="match status" value="1"/>
</dbReference>
<feature type="domain" description="EGF-like" evidence="10">
    <location>
        <begin position="285"/>
        <end position="322"/>
    </location>
</feature>
<dbReference type="SMART" id="SM00181">
    <property type="entry name" value="EGF"/>
    <property type="match status" value="1"/>
</dbReference>
<evidence type="ECO:0000313" key="12">
    <source>
        <dbReference type="Proteomes" id="UP001208570"/>
    </source>
</evidence>
<evidence type="ECO:0000256" key="3">
    <source>
        <dbReference type="ARBA" id="ARBA00022692"/>
    </source>
</evidence>
<evidence type="ECO:0000256" key="8">
    <source>
        <dbReference type="SAM" id="SignalP"/>
    </source>
</evidence>
<protein>
    <submittedName>
        <fullName evidence="11">Uncharacterized protein</fullName>
    </submittedName>
</protein>
<comment type="caution">
    <text evidence="7">Lacks conserved residue(s) required for the propagation of feature annotation.</text>
</comment>
<evidence type="ECO:0000256" key="5">
    <source>
        <dbReference type="ARBA" id="ARBA00023136"/>
    </source>
</evidence>
<dbReference type="SMART" id="SM00282">
    <property type="entry name" value="LamG"/>
    <property type="match status" value="1"/>
</dbReference>
<dbReference type="InterPro" id="IPR000742">
    <property type="entry name" value="EGF"/>
</dbReference>
<evidence type="ECO:0000256" key="1">
    <source>
        <dbReference type="ARBA" id="ARBA00004370"/>
    </source>
</evidence>
<reference evidence="11" key="1">
    <citation type="journal article" date="2023" name="Mol. Biol. Evol.">
        <title>Third-Generation Sequencing Reveals the Adaptive Role of the Epigenome in Three Deep-Sea Polychaetes.</title>
        <authorList>
            <person name="Perez M."/>
            <person name="Aroh O."/>
            <person name="Sun Y."/>
            <person name="Lan Y."/>
            <person name="Juniper S.K."/>
            <person name="Young C.R."/>
            <person name="Angers B."/>
            <person name="Qian P.Y."/>
        </authorList>
    </citation>
    <scope>NUCLEOTIDE SEQUENCE</scope>
    <source>
        <strain evidence="11">P08H-3</strain>
    </source>
</reference>
<evidence type="ECO:0000259" key="10">
    <source>
        <dbReference type="PROSITE" id="PS50026"/>
    </source>
</evidence>
<dbReference type="PANTHER" id="PTHR15036:SF89">
    <property type="entry name" value="NEUREXIN 1, ISOFORM F"/>
    <property type="match status" value="1"/>
</dbReference>
<dbReference type="SUPFAM" id="SSF49899">
    <property type="entry name" value="Concanavalin A-like lectins/glucanases"/>
    <property type="match status" value="1"/>
</dbReference>
<organism evidence="11 12">
    <name type="scientific">Paralvinella palmiformis</name>
    <dbReference type="NCBI Taxonomy" id="53620"/>
    <lineage>
        <taxon>Eukaryota</taxon>
        <taxon>Metazoa</taxon>
        <taxon>Spiralia</taxon>
        <taxon>Lophotrochozoa</taxon>
        <taxon>Annelida</taxon>
        <taxon>Polychaeta</taxon>
        <taxon>Sedentaria</taxon>
        <taxon>Canalipalpata</taxon>
        <taxon>Terebellida</taxon>
        <taxon>Terebelliformia</taxon>
        <taxon>Alvinellidae</taxon>
        <taxon>Paralvinella</taxon>
    </lineage>
</organism>
<dbReference type="Gene3D" id="2.60.120.200">
    <property type="match status" value="1"/>
</dbReference>
<comment type="caution">
    <text evidence="11">The sequence shown here is derived from an EMBL/GenBank/DDBJ whole genome shotgun (WGS) entry which is preliminary data.</text>
</comment>
<dbReference type="InterPro" id="IPR001791">
    <property type="entry name" value="Laminin_G"/>
</dbReference>
<dbReference type="PROSITE" id="PS50026">
    <property type="entry name" value="EGF_3"/>
    <property type="match status" value="1"/>
</dbReference>
<keyword evidence="2 7" id="KW-0245">EGF-like domain</keyword>
<dbReference type="Pfam" id="PF00008">
    <property type="entry name" value="EGF"/>
    <property type="match status" value="1"/>
</dbReference>
<dbReference type="Proteomes" id="UP001208570">
    <property type="component" value="Unassembled WGS sequence"/>
</dbReference>